<dbReference type="EMBL" id="ABVR01000038">
    <property type="protein sequence ID" value="EEG90613.1"/>
    <property type="molecule type" value="Genomic_DNA"/>
</dbReference>
<proteinExistence type="predicted"/>
<protein>
    <submittedName>
        <fullName evidence="1">Uncharacterized protein</fullName>
    </submittedName>
</protein>
<reference evidence="1 2" key="1">
    <citation type="submission" date="2009-02" db="EMBL/GenBank/DDBJ databases">
        <authorList>
            <person name="Fulton L."/>
            <person name="Clifton S."/>
            <person name="Fulton B."/>
            <person name="Xu J."/>
            <person name="Minx P."/>
            <person name="Pepin K.H."/>
            <person name="Johnson M."/>
            <person name="Bhonagiri V."/>
            <person name="Nash W.E."/>
            <person name="Mardis E.R."/>
            <person name="Wilson R.K."/>
        </authorList>
    </citation>
    <scope>NUCLEOTIDE SEQUENCE [LARGE SCALE GENOMIC DNA]</scope>
    <source>
        <strain evidence="1 2">ATCC 27758</strain>
    </source>
</reference>
<evidence type="ECO:0000313" key="2">
    <source>
        <dbReference type="Proteomes" id="UP000003793"/>
    </source>
</evidence>
<dbReference type="Proteomes" id="UP000003793">
    <property type="component" value="Unassembled WGS sequence"/>
</dbReference>
<dbReference type="HOGENOM" id="CLU_1666414_0_0_9"/>
<organism evidence="1 2">
    <name type="scientific">Coprococcus comes ATCC 27758</name>
    <dbReference type="NCBI Taxonomy" id="470146"/>
    <lineage>
        <taxon>Bacteria</taxon>
        <taxon>Bacillati</taxon>
        <taxon>Bacillota</taxon>
        <taxon>Clostridia</taxon>
        <taxon>Lachnospirales</taxon>
        <taxon>Lachnospiraceae</taxon>
        <taxon>Coprococcus</taxon>
    </lineage>
</organism>
<name>C0B876_9FIRM</name>
<accession>C0B876</accession>
<reference evidence="1 2" key="2">
    <citation type="submission" date="2009-03" db="EMBL/GenBank/DDBJ databases">
        <title>Draft genome sequence of Coprococcus comes (ATCC 27758).</title>
        <authorList>
            <person name="Sudarsanam P."/>
            <person name="Ley R."/>
            <person name="Guruge J."/>
            <person name="Turnbaugh P.J."/>
            <person name="Mahowald M."/>
            <person name="Liep D."/>
            <person name="Gordon J."/>
        </authorList>
    </citation>
    <scope>NUCLEOTIDE SEQUENCE [LARGE SCALE GENOMIC DNA]</scope>
    <source>
        <strain evidence="1 2">ATCC 27758</strain>
    </source>
</reference>
<sequence length="160" mass="18620">MRVKYGDYKESILMSTNAIPEGKYKCAMFMFQHPFNSFVINFCGLHEPFYFGTGKNGSRTYVVEGEVCAIDKDLFFKKMKEWGVAIEKVRVMDESIFYDKSGGICTRRNGYGWKIFSFVLVLIMCACLMFPIVVLKDMGMFIYFDSIWHRFSDSLQSNNQ</sequence>
<evidence type="ECO:0000313" key="1">
    <source>
        <dbReference type="EMBL" id="EEG90613.1"/>
    </source>
</evidence>
<gene>
    <name evidence="1" type="ORF">COPCOM_01350</name>
</gene>
<comment type="caution">
    <text evidence="1">The sequence shown here is derived from an EMBL/GenBank/DDBJ whole genome shotgun (WGS) entry which is preliminary data.</text>
</comment>
<dbReference type="AlphaFoldDB" id="C0B876"/>